<keyword evidence="2" id="KW-1185">Reference proteome</keyword>
<dbReference type="EMBL" id="CAJVQC010079322">
    <property type="protein sequence ID" value="CAG8817028.1"/>
    <property type="molecule type" value="Genomic_DNA"/>
</dbReference>
<evidence type="ECO:0000313" key="1">
    <source>
        <dbReference type="EMBL" id="CAG8817028.1"/>
    </source>
</evidence>
<reference evidence="1" key="1">
    <citation type="submission" date="2021-06" db="EMBL/GenBank/DDBJ databases">
        <authorList>
            <person name="Kallberg Y."/>
            <person name="Tangrot J."/>
            <person name="Rosling A."/>
        </authorList>
    </citation>
    <scope>NUCLEOTIDE SEQUENCE</scope>
    <source>
        <strain evidence="1">MA461A</strain>
    </source>
</reference>
<proteinExistence type="predicted"/>
<feature type="non-terminal residue" evidence="1">
    <location>
        <position position="125"/>
    </location>
</feature>
<organism evidence="1 2">
    <name type="scientific">Racocetra persica</name>
    <dbReference type="NCBI Taxonomy" id="160502"/>
    <lineage>
        <taxon>Eukaryota</taxon>
        <taxon>Fungi</taxon>
        <taxon>Fungi incertae sedis</taxon>
        <taxon>Mucoromycota</taxon>
        <taxon>Glomeromycotina</taxon>
        <taxon>Glomeromycetes</taxon>
        <taxon>Diversisporales</taxon>
        <taxon>Gigasporaceae</taxon>
        <taxon>Racocetra</taxon>
    </lineage>
</organism>
<accession>A0ACA9RY31</accession>
<name>A0ACA9RY31_9GLOM</name>
<dbReference type="Proteomes" id="UP000789920">
    <property type="component" value="Unassembled WGS sequence"/>
</dbReference>
<protein>
    <submittedName>
        <fullName evidence="1">34474_t:CDS:1</fullName>
    </submittedName>
</protein>
<evidence type="ECO:0000313" key="2">
    <source>
        <dbReference type="Proteomes" id="UP000789920"/>
    </source>
</evidence>
<comment type="caution">
    <text evidence="1">The sequence shown here is derived from an EMBL/GenBank/DDBJ whole genome shotgun (WGS) entry which is preliminary data.</text>
</comment>
<gene>
    <name evidence="1" type="ORF">RPERSI_LOCUS24585</name>
</gene>
<sequence length="125" mass="14943">AKDVYLLVKELEEKLTIEPTEEGEESLEEFTLRRLTEILEVNVEKKLTKNSKKVMEQIRSDKQARITANQQANLRKDIKEQLIKHFQKLIEVNQIEQETLSDKTKRIFENDRKKWPFGRFESLLK</sequence>
<feature type="non-terminal residue" evidence="1">
    <location>
        <position position="1"/>
    </location>
</feature>